<keyword evidence="4" id="KW-1185">Reference proteome</keyword>
<proteinExistence type="inferred from homology"/>
<organism evidence="3 4">
    <name type="scientific">Amniculicola lignicola CBS 123094</name>
    <dbReference type="NCBI Taxonomy" id="1392246"/>
    <lineage>
        <taxon>Eukaryota</taxon>
        <taxon>Fungi</taxon>
        <taxon>Dikarya</taxon>
        <taxon>Ascomycota</taxon>
        <taxon>Pezizomycotina</taxon>
        <taxon>Dothideomycetes</taxon>
        <taxon>Pleosporomycetidae</taxon>
        <taxon>Pleosporales</taxon>
        <taxon>Amniculicolaceae</taxon>
        <taxon>Amniculicola</taxon>
    </lineage>
</organism>
<accession>A0A6A5WJD7</accession>
<keyword evidence="1" id="KW-0560">Oxidoreductase</keyword>
<name>A0A6A5WJD7_9PLEO</name>
<dbReference type="GO" id="GO:0008168">
    <property type="term" value="F:methyltransferase activity"/>
    <property type="evidence" value="ECO:0007669"/>
    <property type="project" value="UniProtKB-KW"/>
</dbReference>
<keyword evidence="3" id="KW-0489">Methyltransferase</keyword>
<evidence type="ECO:0000313" key="4">
    <source>
        <dbReference type="Proteomes" id="UP000799779"/>
    </source>
</evidence>
<sequence length="290" mass="33631">MDSSISASIQFLRWDPLYVTEKPFQAFLDKDLAADGERNTNLSWEEKDLTISDFRAHKEFQDIDNHGFTSRKIVGFKNLADRNKIEKLYIPTVERLLQSEIEDVGTVFIFDWRIRDSETYYPGGYVNFGDQTKSLLPSNFAHIDMAPISIVHRIQKSFPRDADKIFSQRIRAINVWKPLDHAVEQWSLAVCDGNTILPTALVETDSVRRENTTTLYYATHSSEQRWYFLNKQTPDEALIFKHFDSKPDVKAPFTMHSSIKHHRVSPDAQPRRSIEVRALVFSGKFELSEL</sequence>
<dbReference type="InterPro" id="IPR044053">
    <property type="entry name" value="AsaB-like"/>
</dbReference>
<dbReference type="PANTHER" id="PTHR34598">
    <property type="entry name" value="BLL6449 PROTEIN"/>
    <property type="match status" value="1"/>
</dbReference>
<reference evidence="3" key="1">
    <citation type="journal article" date="2020" name="Stud. Mycol.">
        <title>101 Dothideomycetes genomes: a test case for predicting lifestyles and emergence of pathogens.</title>
        <authorList>
            <person name="Haridas S."/>
            <person name="Albert R."/>
            <person name="Binder M."/>
            <person name="Bloem J."/>
            <person name="Labutti K."/>
            <person name="Salamov A."/>
            <person name="Andreopoulos B."/>
            <person name="Baker S."/>
            <person name="Barry K."/>
            <person name="Bills G."/>
            <person name="Bluhm B."/>
            <person name="Cannon C."/>
            <person name="Castanera R."/>
            <person name="Culley D."/>
            <person name="Daum C."/>
            <person name="Ezra D."/>
            <person name="Gonzalez J."/>
            <person name="Henrissat B."/>
            <person name="Kuo A."/>
            <person name="Liang C."/>
            <person name="Lipzen A."/>
            <person name="Lutzoni F."/>
            <person name="Magnuson J."/>
            <person name="Mondo S."/>
            <person name="Nolan M."/>
            <person name="Ohm R."/>
            <person name="Pangilinan J."/>
            <person name="Park H.-J."/>
            <person name="Ramirez L."/>
            <person name="Alfaro M."/>
            <person name="Sun H."/>
            <person name="Tritt A."/>
            <person name="Yoshinaga Y."/>
            <person name="Zwiers L.-H."/>
            <person name="Turgeon B."/>
            <person name="Goodwin S."/>
            <person name="Spatafora J."/>
            <person name="Crous P."/>
            <person name="Grigoriev I."/>
        </authorList>
    </citation>
    <scope>NUCLEOTIDE SEQUENCE</scope>
    <source>
        <strain evidence="3">CBS 123094</strain>
    </source>
</reference>
<dbReference type="PANTHER" id="PTHR34598:SF3">
    <property type="entry name" value="OXIDOREDUCTASE AN1597"/>
    <property type="match status" value="1"/>
</dbReference>
<evidence type="ECO:0000256" key="2">
    <source>
        <dbReference type="ARBA" id="ARBA00023604"/>
    </source>
</evidence>
<evidence type="ECO:0000256" key="1">
    <source>
        <dbReference type="ARBA" id="ARBA00023002"/>
    </source>
</evidence>
<dbReference type="AlphaFoldDB" id="A0A6A5WJD7"/>
<gene>
    <name evidence="3" type="ORF">P154DRAFT_491164</name>
</gene>
<dbReference type="Proteomes" id="UP000799779">
    <property type="component" value="Unassembled WGS sequence"/>
</dbReference>
<dbReference type="EMBL" id="ML977586">
    <property type="protein sequence ID" value="KAF2000919.1"/>
    <property type="molecule type" value="Genomic_DNA"/>
</dbReference>
<dbReference type="GO" id="GO:0032259">
    <property type="term" value="P:methylation"/>
    <property type="evidence" value="ECO:0007669"/>
    <property type="project" value="UniProtKB-KW"/>
</dbReference>
<dbReference type="NCBIfam" id="NF041278">
    <property type="entry name" value="CmcJ_NvfI_EfuI"/>
    <property type="match status" value="1"/>
</dbReference>
<dbReference type="GO" id="GO:0016491">
    <property type="term" value="F:oxidoreductase activity"/>
    <property type="evidence" value="ECO:0007669"/>
    <property type="project" value="UniProtKB-KW"/>
</dbReference>
<protein>
    <submittedName>
        <fullName evidence="3">Methyltransferase CmcJ</fullName>
    </submittedName>
</protein>
<evidence type="ECO:0000313" key="3">
    <source>
        <dbReference type="EMBL" id="KAF2000919.1"/>
    </source>
</evidence>
<keyword evidence="3" id="KW-0808">Transferase</keyword>
<dbReference type="OrthoDB" id="412788at2759"/>
<comment type="similarity">
    <text evidence="2">Belongs to the asaB hydroxylase/desaturase family.</text>
</comment>